<name>A0A2M8QFK8_9CHLR</name>
<gene>
    <name evidence="3" type="ORF">CUN48_02625</name>
</gene>
<dbReference type="PROSITE" id="PS51781">
    <property type="entry name" value="SH3B"/>
    <property type="match status" value="1"/>
</dbReference>
<dbReference type="InterPro" id="IPR003646">
    <property type="entry name" value="SH3-like_bac-type"/>
</dbReference>
<evidence type="ECO:0000259" key="2">
    <source>
        <dbReference type="PROSITE" id="PS51781"/>
    </source>
</evidence>
<dbReference type="Pfam" id="PF17957">
    <property type="entry name" value="Big_7"/>
    <property type="match status" value="1"/>
</dbReference>
<protein>
    <recommendedName>
        <fullName evidence="2">SH3b domain-containing protein</fullName>
    </recommendedName>
</protein>
<proteinExistence type="predicted"/>
<dbReference type="PANTHER" id="PTHR34408:SF1">
    <property type="entry name" value="GLYCOSYL HYDROLASE FAMILY 19 DOMAIN-CONTAINING PROTEIN HI_1415"/>
    <property type="match status" value="1"/>
</dbReference>
<reference evidence="3 4" key="1">
    <citation type="submission" date="2017-11" db="EMBL/GenBank/DDBJ databases">
        <title>Evolution of Phototrophy in the Chloroflexi Phylum Driven by Horizontal Gene Transfer.</title>
        <authorList>
            <person name="Ward L.M."/>
            <person name="Hemp J."/>
            <person name="Shih P.M."/>
            <person name="Mcglynn S.E."/>
            <person name="Fischer W."/>
        </authorList>
    </citation>
    <scope>NUCLEOTIDE SEQUENCE [LARGE SCALE GENOMIC DNA]</scope>
    <source>
        <strain evidence="3">JP3_7</strain>
    </source>
</reference>
<feature type="chain" id="PRO_5014617851" description="SH3b domain-containing protein" evidence="1">
    <location>
        <begin position="27"/>
        <end position="503"/>
    </location>
</feature>
<dbReference type="InterPro" id="IPR013783">
    <property type="entry name" value="Ig-like_fold"/>
</dbReference>
<dbReference type="SMART" id="SM00287">
    <property type="entry name" value="SH3b"/>
    <property type="match status" value="2"/>
</dbReference>
<dbReference type="PROSITE" id="PS51257">
    <property type="entry name" value="PROKAR_LIPOPROTEIN"/>
    <property type="match status" value="1"/>
</dbReference>
<dbReference type="InterPro" id="IPR052354">
    <property type="entry name" value="Cell_Wall_Dynamics_Protein"/>
</dbReference>
<evidence type="ECO:0000256" key="1">
    <source>
        <dbReference type="SAM" id="SignalP"/>
    </source>
</evidence>
<dbReference type="EMBL" id="PGTN01000010">
    <property type="protein sequence ID" value="PJF48597.1"/>
    <property type="molecule type" value="Genomic_DNA"/>
</dbReference>
<keyword evidence="1" id="KW-0732">Signal</keyword>
<sequence>MICMMKPLFAHKLFIGGMVIAVGLLAACGNPAPPPAALLTSPAPNAQFRAGDEIQISGKVVGSAIKQVDVFINNERFATVDQAIRPNEFEISVTWIAPSEIVGTSVIQIKGINDQGESVIASDAVFITIQAPLPTATPTPEPTPIPTATPLAAEQPAATPAASGAPAAVVNVLLSPRPENDFVNVRELPDLNARLIGQINKGQSVPVRGKNADGSWYQINFPSGADGAGWVYAPVVSINGPTETLPVVTPRAASTSAAASPTNPTGLKPPFVTLKAGQEFANLRTGPDTAYQKVGELQATGKNAAAVKGRSANGQWWQIAFDGAPGGVAWVFGQLVDLTGDAATVPIVVAPVPPTAAMPASAPTPAPPQPTPTPPIPASAVLPYSQNVRFSPRDDIGDVPLGYQGQPKTATLEWQINGATKAELEITTQQGPGIFANCPAGNLSSIAPSDAVNKRMPMLLPSGTFQFTIPDKGYYLFTIYVVKSDGTTTTIPRHVIVDCYKTQ</sequence>
<dbReference type="Proteomes" id="UP000230790">
    <property type="component" value="Unassembled WGS sequence"/>
</dbReference>
<dbReference type="AlphaFoldDB" id="A0A2M8QFK8"/>
<organism evidence="3 4">
    <name type="scientific">Candidatus Thermofonsia Clade 3 bacterium</name>
    <dbReference type="NCBI Taxonomy" id="2364212"/>
    <lineage>
        <taxon>Bacteria</taxon>
        <taxon>Bacillati</taxon>
        <taxon>Chloroflexota</taxon>
        <taxon>Candidatus Thermofontia</taxon>
        <taxon>Candidatus Thermofonsia Clade 3</taxon>
    </lineage>
</organism>
<dbReference type="Gene3D" id="2.30.30.40">
    <property type="entry name" value="SH3 Domains"/>
    <property type="match status" value="2"/>
</dbReference>
<evidence type="ECO:0000313" key="4">
    <source>
        <dbReference type="Proteomes" id="UP000230790"/>
    </source>
</evidence>
<evidence type="ECO:0000313" key="3">
    <source>
        <dbReference type="EMBL" id="PJF48597.1"/>
    </source>
</evidence>
<feature type="domain" description="SH3b" evidence="2">
    <location>
        <begin position="165"/>
        <end position="240"/>
    </location>
</feature>
<comment type="caution">
    <text evidence="3">The sequence shown here is derived from an EMBL/GenBank/DDBJ whole genome shotgun (WGS) entry which is preliminary data.</text>
</comment>
<feature type="signal peptide" evidence="1">
    <location>
        <begin position="1"/>
        <end position="26"/>
    </location>
</feature>
<dbReference type="Gene3D" id="2.60.40.10">
    <property type="entry name" value="Immunoglobulins"/>
    <property type="match status" value="1"/>
</dbReference>
<accession>A0A2M8QFK8</accession>
<dbReference type="Pfam" id="PF08239">
    <property type="entry name" value="SH3_3"/>
    <property type="match status" value="1"/>
</dbReference>
<dbReference type="PANTHER" id="PTHR34408">
    <property type="entry name" value="FAMILY PROTEIN, PUTATIVE-RELATED"/>
    <property type="match status" value="1"/>
</dbReference>